<evidence type="ECO:0000313" key="3">
    <source>
        <dbReference type="EMBL" id="GFK96131.1"/>
    </source>
</evidence>
<dbReference type="Proteomes" id="UP000494245">
    <property type="component" value="Unassembled WGS sequence"/>
</dbReference>
<gene>
    <name evidence="3" type="ORF">NNJEOMEG_04011</name>
</gene>
<accession>A0A6V8M019</accession>
<dbReference type="AlphaFoldDB" id="A0A6V8M019"/>
<dbReference type="InterPro" id="IPR001932">
    <property type="entry name" value="PPM-type_phosphatase-like_dom"/>
</dbReference>
<proteinExistence type="predicted"/>
<dbReference type="EMBL" id="BLTE01000037">
    <property type="protein sequence ID" value="GFK96131.1"/>
    <property type="molecule type" value="Genomic_DNA"/>
</dbReference>
<protein>
    <recommendedName>
        <fullName evidence="2">PPM-type phosphatase domain-containing protein</fullName>
    </recommendedName>
</protein>
<sequence length="780" mass="82035">MSTAKGNDDLIKQTSAEFLRRLGLSPTGGKEEVKPLNAQLVEPFQRLCAEAIGALVRRGLNPEQGTADASSRPEGLRPRLEAWIEQGGEERRTASYFAVEFLSNAARRVLGLKMTKQGFAAETHASAWVVFQEWVASGGKARLRDMDAEVHKCVKKYLMEKHMEKNVQGKADARSDTAKQQTSAGSGTQGASEERDSAYEFTPLKERGELAGGAPAPELTSRGLPSGAVAPQGATRAAAQAAAARPGAGVGTTQVRSPQAAAATPGAVRASQASTQPPAAASQGAARTSVQAAAATPGAGVGASQASTQPPAAASQSAARTSVQAAAATPGAVGASQASTQPPAAASQASGGVASAQTADPARQAPSVEPAPEEPQPRAVDTTDLWKYVPVPEGPDKHTEYAVARKAMPNGFTALAARARGRKHKHEGTNCDDWFALDHAGDWSFLAVSDGAGSCAFSRVGSMAACGAAVESLRQSLGELKLPEMPMEGIQPSEERVFADETLERVQLSLHQAMRDARAAMDAAVEERAADPAYAARLGRALVLKDLSATLLLAVHTRAVIAGTSRDVVMTCQIGDGMIAAVSQAFSLRVLAKPDSGAFSGETEFLTSPRKLEDASLRANTHLFVGALRTLMLMTDGVSDDYFPEDPGMKLLYADLCLNRVLPLPPAGTQGLEEALKKQGKTPEDLALDPKTMTQLRLSGEGKSEHVLVRSVRTMARAAGIEPEAFLASPALLHEIARGEPMIQGAESLPPEEQLLLWIDSYVVRGSFDDRTMIVLYEEM</sequence>
<feature type="domain" description="PPM-type phosphatase" evidence="2">
    <location>
        <begin position="420"/>
        <end position="649"/>
    </location>
</feature>
<comment type="caution">
    <text evidence="3">The sequence shown here is derived from an EMBL/GenBank/DDBJ whole genome shotgun (WGS) entry which is preliminary data.</text>
</comment>
<dbReference type="InterPro" id="IPR036457">
    <property type="entry name" value="PPM-type-like_dom_sf"/>
</dbReference>
<dbReference type="RefSeq" id="WP_173087266.1">
    <property type="nucleotide sequence ID" value="NZ_BLTE01000037.1"/>
</dbReference>
<reference evidence="3 4" key="2">
    <citation type="submission" date="2020-05" db="EMBL/GenBank/DDBJ databases">
        <title>Draft genome sequence of Desulfovibrio sp. strainFSS-1.</title>
        <authorList>
            <person name="Shimoshige H."/>
            <person name="Kobayashi H."/>
            <person name="Maekawa T."/>
        </authorList>
    </citation>
    <scope>NUCLEOTIDE SEQUENCE [LARGE SCALE GENOMIC DNA]</scope>
    <source>
        <strain evidence="3 4">SIID29052-01</strain>
    </source>
</reference>
<feature type="compositionally biased region" description="Low complexity" evidence="1">
    <location>
        <begin position="269"/>
        <end position="288"/>
    </location>
</feature>
<feature type="compositionally biased region" description="Polar residues" evidence="1">
    <location>
        <begin position="178"/>
        <end position="191"/>
    </location>
</feature>
<dbReference type="Pfam" id="PF13672">
    <property type="entry name" value="PP2C_2"/>
    <property type="match status" value="1"/>
</dbReference>
<feature type="compositionally biased region" description="Basic and acidic residues" evidence="1">
    <location>
        <begin position="166"/>
        <end position="177"/>
    </location>
</feature>
<dbReference type="Gene3D" id="3.60.40.10">
    <property type="entry name" value="PPM-type phosphatase domain"/>
    <property type="match status" value="1"/>
</dbReference>
<keyword evidence="4" id="KW-1185">Reference proteome</keyword>
<evidence type="ECO:0000259" key="2">
    <source>
        <dbReference type="Pfam" id="PF13672"/>
    </source>
</evidence>
<dbReference type="SUPFAM" id="SSF81606">
    <property type="entry name" value="PP2C-like"/>
    <property type="match status" value="1"/>
</dbReference>
<feature type="region of interest" description="Disordered" evidence="1">
    <location>
        <begin position="166"/>
        <end position="196"/>
    </location>
</feature>
<feature type="compositionally biased region" description="Low complexity" evidence="1">
    <location>
        <begin position="334"/>
        <end position="359"/>
    </location>
</feature>
<feature type="region of interest" description="Disordered" evidence="1">
    <location>
        <begin position="300"/>
        <end position="321"/>
    </location>
</feature>
<feature type="region of interest" description="Disordered" evidence="1">
    <location>
        <begin position="334"/>
        <end position="385"/>
    </location>
</feature>
<organism evidence="3 4">
    <name type="scientific">Fundidesulfovibrio magnetotacticus</name>
    <dbReference type="NCBI Taxonomy" id="2730080"/>
    <lineage>
        <taxon>Bacteria</taxon>
        <taxon>Pseudomonadati</taxon>
        <taxon>Thermodesulfobacteriota</taxon>
        <taxon>Desulfovibrionia</taxon>
        <taxon>Desulfovibrionales</taxon>
        <taxon>Desulfovibrionaceae</taxon>
        <taxon>Fundidesulfovibrio</taxon>
    </lineage>
</organism>
<reference evidence="3 4" key="1">
    <citation type="submission" date="2020-04" db="EMBL/GenBank/DDBJ databases">
        <authorList>
            <consortium name="Desulfovibrio sp. FSS-1 genome sequencing consortium"/>
            <person name="Shimoshige H."/>
            <person name="Kobayashi H."/>
            <person name="Maekawa T."/>
        </authorList>
    </citation>
    <scope>NUCLEOTIDE SEQUENCE [LARGE SCALE GENOMIC DNA]</scope>
    <source>
        <strain evidence="3 4">SIID29052-01</strain>
    </source>
</reference>
<name>A0A6V8M019_9BACT</name>
<feature type="compositionally biased region" description="Low complexity" evidence="1">
    <location>
        <begin position="227"/>
        <end position="247"/>
    </location>
</feature>
<evidence type="ECO:0000256" key="1">
    <source>
        <dbReference type="SAM" id="MobiDB-lite"/>
    </source>
</evidence>
<feature type="region of interest" description="Disordered" evidence="1">
    <location>
        <begin position="208"/>
        <end position="288"/>
    </location>
</feature>
<evidence type="ECO:0000313" key="4">
    <source>
        <dbReference type="Proteomes" id="UP000494245"/>
    </source>
</evidence>